<evidence type="ECO:0000313" key="8">
    <source>
        <dbReference type="Proteomes" id="UP000184171"/>
    </source>
</evidence>
<dbReference type="SUPFAM" id="SSF56425">
    <property type="entry name" value="Succinate dehydrogenase/fumarate reductase flavoprotein, catalytic domain"/>
    <property type="match status" value="1"/>
</dbReference>
<name>A0A1M6MP70_MALRU</name>
<dbReference type="InterPro" id="IPR027477">
    <property type="entry name" value="Succ_DH/fumarate_Rdtase_cat_sf"/>
</dbReference>
<dbReference type="GO" id="GO:0016491">
    <property type="term" value="F:oxidoreductase activity"/>
    <property type="evidence" value="ECO:0007669"/>
    <property type="project" value="UniProtKB-KW"/>
</dbReference>
<dbReference type="Gene3D" id="3.90.700.10">
    <property type="entry name" value="Succinate dehydrogenase/fumarate reductase flavoprotein, catalytic domain"/>
    <property type="match status" value="1"/>
</dbReference>
<keyword evidence="8" id="KW-1185">Reference proteome</keyword>
<dbReference type="Gene3D" id="3.50.50.60">
    <property type="entry name" value="FAD/NAD(P)-binding domain"/>
    <property type="match status" value="1"/>
</dbReference>
<feature type="domain" description="FAD-dependent oxidoreductase 2 FAD-binding" evidence="6">
    <location>
        <begin position="8"/>
        <end position="446"/>
    </location>
</feature>
<dbReference type="AlphaFoldDB" id="A0A1M6MP70"/>
<evidence type="ECO:0000256" key="5">
    <source>
        <dbReference type="RuleBase" id="RU366062"/>
    </source>
</evidence>
<comment type="similarity">
    <text evidence="5">Belongs to the FAD-dependent oxidoreductase 2 family. FRD/SDH subfamily.</text>
</comment>
<dbReference type="InterPro" id="IPR050315">
    <property type="entry name" value="FAD-oxidoreductase_2"/>
</dbReference>
<proteinExistence type="inferred from homology"/>
<reference evidence="7 8" key="1">
    <citation type="submission" date="2016-11" db="EMBL/GenBank/DDBJ databases">
        <authorList>
            <person name="Jaros S."/>
            <person name="Januszkiewicz K."/>
            <person name="Wedrychowicz H."/>
        </authorList>
    </citation>
    <scope>NUCLEOTIDE SEQUENCE [LARGE SCALE GENOMIC DNA]</scope>
    <source>
        <strain evidence="7 8">DSM 5091</strain>
    </source>
</reference>
<dbReference type="SUPFAM" id="SSF51905">
    <property type="entry name" value="FAD/NAD(P)-binding domain"/>
    <property type="match status" value="1"/>
</dbReference>
<dbReference type="NCBIfam" id="TIGR01813">
    <property type="entry name" value="flavo_cyto_c"/>
    <property type="match status" value="1"/>
</dbReference>
<keyword evidence="4 5" id="KW-0560">Oxidoreductase</keyword>
<keyword evidence="2 5" id="KW-0285">Flavoprotein</keyword>
<dbReference type="STRING" id="1122189.SAMN02745165_03345"/>
<evidence type="ECO:0000256" key="2">
    <source>
        <dbReference type="ARBA" id="ARBA00022630"/>
    </source>
</evidence>
<dbReference type="PRINTS" id="PR00368">
    <property type="entry name" value="FADPNR"/>
</dbReference>
<organism evidence="7 8">
    <name type="scientific">Malonomonas rubra DSM 5091</name>
    <dbReference type="NCBI Taxonomy" id="1122189"/>
    <lineage>
        <taxon>Bacteria</taxon>
        <taxon>Pseudomonadati</taxon>
        <taxon>Thermodesulfobacteriota</taxon>
        <taxon>Desulfuromonadia</taxon>
        <taxon>Desulfuromonadales</taxon>
        <taxon>Geopsychrobacteraceae</taxon>
        <taxon>Malonomonas</taxon>
    </lineage>
</organism>
<dbReference type="InterPro" id="IPR003953">
    <property type="entry name" value="FAD-dep_OxRdtase_2_FAD-bd"/>
</dbReference>
<dbReference type="Proteomes" id="UP000184171">
    <property type="component" value="Unassembled WGS sequence"/>
</dbReference>
<dbReference type="Pfam" id="PF00890">
    <property type="entry name" value="FAD_binding_2"/>
    <property type="match status" value="1"/>
</dbReference>
<dbReference type="InterPro" id="IPR010960">
    <property type="entry name" value="Flavocytochrome_c"/>
</dbReference>
<sequence length="465" mass="49922">MIWDEEYDVVVVGSGFAGLAAAIEAKQAGASVIVLEKMRIPGGNSAISGGLVAVAGSPLQQREGIEDSPELLFADMLTAGMDLNHPELARLVAEQSPEILQWTQAFLGVKYSENLNYLGGHSVARTYVTANGTGSGIIQPMLAKCRELEIPVQMKTLLCALLKDENGRVEGVELCCDYLFPNKDSGRLQRVRARRGVVLACGGFGRDVEFRMTQDPRLNEKIETTNQLGATADALVVALQAGATPVHLSWIQMGPWASSDEKGWGVGSMFTMLAGFPYGIMVDAKTGKRFVNEGSDRRLRTDAMLTKDRIPVAIVDSEGVKNATTLENCLKRGVVKAFDSIEGLADFNQIPLTALKETLERYHLSLEHGRDAEFGKPLAADLKPIEHPPFYSIRLLPKVHHCMGGVQINSRAQVIGIADHQPIAGLYAAGEITGGVHGASRLGSTAIVDCLVFGRIAGRSAAADS</sequence>
<dbReference type="EMBL" id="FQZT01000020">
    <property type="protein sequence ID" value="SHJ85247.1"/>
    <property type="molecule type" value="Genomic_DNA"/>
</dbReference>
<evidence type="ECO:0000259" key="6">
    <source>
        <dbReference type="Pfam" id="PF00890"/>
    </source>
</evidence>
<evidence type="ECO:0000313" key="7">
    <source>
        <dbReference type="EMBL" id="SHJ85247.1"/>
    </source>
</evidence>
<evidence type="ECO:0000256" key="4">
    <source>
        <dbReference type="ARBA" id="ARBA00023002"/>
    </source>
</evidence>
<dbReference type="PANTHER" id="PTHR43400">
    <property type="entry name" value="FUMARATE REDUCTASE"/>
    <property type="match status" value="1"/>
</dbReference>
<protein>
    <submittedName>
        <fullName evidence="7">Flavocytochrome c</fullName>
    </submittedName>
</protein>
<keyword evidence="3 5" id="KW-0274">FAD</keyword>
<evidence type="ECO:0000256" key="1">
    <source>
        <dbReference type="ARBA" id="ARBA00001974"/>
    </source>
</evidence>
<gene>
    <name evidence="7" type="ORF">SAMN02745165_03345</name>
</gene>
<accession>A0A1M6MP70</accession>
<comment type="cofactor">
    <cofactor evidence="1">
        <name>FAD</name>
        <dbReference type="ChEBI" id="CHEBI:57692"/>
    </cofactor>
</comment>
<dbReference type="GO" id="GO:0010181">
    <property type="term" value="F:FMN binding"/>
    <property type="evidence" value="ECO:0007669"/>
    <property type="project" value="InterPro"/>
</dbReference>
<evidence type="ECO:0000256" key="3">
    <source>
        <dbReference type="ARBA" id="ARBA00022827"/>
    </source>
</evidence>
<dbReference type="PANTHER" id="PTHR43400:SF7">
    <property type="entry name" value="FAD-DEPENDENT OXIDOREDUCTASE 2 FAD BINDING DOMAIN-CONTAINING PROTEIN"/>
    <property type="match status" value="1"/>
</dbReference>
<dbReference type="InterPro" id="IPR036188">
    <property type="entry name" value="FAD/NAD-bd_sf"/>
</dbReference>